<feature type="compositionally biased region" description="Low complexity" evidence="1">
    <location>
        <begin position="77"/>
        <end position="89"/>
    </location>
</feature>
<feature type="compositionally biased region" description="Acidic residues" evidence="1">
    <location>
        <begin position="210"/>
        <end position="219"/>
    </location>
</feature>
<feature type="compositionally biased region" description="Basic residues" evidence="1">
    <location>
        <begin position="107"/>
        <end position="121"/>
    </location>
</feature>
<feature type="region of interest" description="Disordered" evidence="1">
    <location>
        <begin position="250"/>
        <end position="289"/>
    </location>
</feature>
<feature type="region of interest" description="Disordered" evidence="1">
    <location>
        <begin position="1"/>
        <end position="42"/>
    </location>
</feature>
<proteinExistence type="predicted"/>
<sequence>MPAKSSFLSFSRNQRSSPSAPTLSTASPSLKSSSSSPSLERRKNEKFAIVFEHPSHTQDYRTSITIGKMDRLHLSSPPRTTTIVTRPILPSSPVEIPPARNETVHNQKQRHCHHHHGRLHLRQPGASSGRSRSQPRQRSHKVEDLPPSVASLLAVTSIPPPASRRRGNRRASKDKRMTVDSIIEQTQVTEKTLSLTLGKSPMELLLSSPEDLEDGDELSISDSNADSTLSTRTISLESMPSLVDSVSTTTLSSLESPFSPASRRCRPTRMSLEPLTAPGEKEDHPLFTPDMDVGDLDFRVFRPDDEEEADTSMFRPLRSAFKSNLTASLKALRLAAKSFSSLNFTSIPPEDFLTRSLLTLDPTVPYTDERRPPVMASEPPAALRRYLNPMTPREDSRLSTPNSPTTRSFTASIQMQTYKVHRTRGLSQPSARMPHSASEAATSSSTPSSSQSRHSKSSPFSYPPGPRALRENSDFIRIAVMEMAMRRQGKLSDETPGHARLALPPRKAAIRQYEVGSDGVPLRWIPSPA</sequence>
<organism evidence="2 3">
    <name type="scientific">Zalerion maritima</name>
    <dbReference type="NCBI Taxonomy" id="339359"/>
    <lineage>
        <taxon>Eukaryota</taxon>
        <taxon>Fungi</taxon>
        <taxon>Dikarya</taxon>
        <taxon>Ascomycota</taxon>
        <taxon>Pezizomycotina</taxon>
        <taxon>Sordariomycetes</taxon>
        <taxon>Lulworthiomycetidae</taxon>
        <taxon>Lulworthiales</taxon>
        <taxon>Lulworthiaceae</taxon>
        <taxon>Zalerion</taxon>
    </lineage>
</organism>
<comment type="caution">
    <text evidence="2">The sequence shown here is derived from an EMBL/GenBank/DDBJ whole genome shotgun (WGS) entry which is preliminary data.</text>
</comment>
<feature type="region of interest" description="Disordered" evidence="1">
    <location>
        <begin position="77"/>
        <end position="181"/>
    </location>
</feature>
<dbReference type="Proteomes" id="UP001201980">
    <property type="component" value="Unassembled WGS sequence"/>
</dbReference>
<feature type="compositionally biased region" description="Low complexity" evidence="1">
    <location>
        <begin position="16"/>
        <end position="38"/>
    </location>
</feature>
<dbReference type="AlphaFoldDB" id="A0AAD5WWF8"/>
<name>A0AAD5WWF8_9PEZI</name>
<dbReference type="PANTHER" id="PTHR42051">
    <property type="entry name" value="MEIOTICALLY UP-REGULATED PROTEIN PB1A10.08"/>
    <property type="match status" value="1"/>
</dbReference>
<protein>
    <submittedName>
        <fullName evidence="2">Uncharacterized protein</fullName>
    </submittedName>
</protein>
<feature type="region of interest" description="Disordered" evidence="1">
    <location>
        <begin position="209"/>
        <end position="228"/>
    </location>
</feature>
<evidence type="ECO:0000313" key="2">
    <source>
        <dbReference type="EMBL" id="KAJ2905776.1"/>
    </source>
</evidence>
<dbReference type="EMBL" id="JAKWBI020000025">
    <property type="protein sequence ID" value="KAJ2905776.1"/>
    <property type="molecule type" value="Genomic_DNA"/>
</dbReference>
<accession>A0AAD5WWF8</accession>
<feature type="compositionally biased region" description="Polar residues" evidence="1">
    <location>
        <begin position="1"/>
        <end position="15"/>
    </location>
</feature>
<dbReference type="PANTHER" id="PTHR42051:SF1">
    <property type="entry name" value="MEIOTICALLY UP-REGULATED PROTEIN PB1A10.08"/>
    <property type="match status" value="1"/>
</dbReference>
<dbReference type="InterPro" id="IPR034443">
    <property type="entry name" value="PB1A10.08"/>
</dbReference>
<evidence type="ECO:0000313" key="3">
    <source>
        <dbReference type="Proteomes" id="UP001201980"/>
    </source>
</evidence>
<feature type="compositionally biased region" description="Low complexity" evidence="1">
    <location>
        <begin position="250"/>
        <end position="260"/>
    </location>
</feature>
<feature type="region of interest" description="Disordered" evidence="1">
    <location>
        <begin position="368"/>
        <end position="469"/>
    </location>
</feature>
<feature type="compositionally biased region" description="Low complexity" evidence="1">
    <location>
        <begin position="122"/>
        <end position="132"/>
    </location>
</feature>
<reference evidence="2" key="1">
    <citation type="submission" date="2022-07" db="EMBL/GenBank/DDBJ databases">
        <title>Draft genome sequence of Zalerion maritima ATCC 34329, a (micro)plastics degrading marine fungus.</title>
        <authorList>
            <person name="Paco A."/>
            <person name="Goncalves M.F.M."/>
            <person name="Rocha-Santos T.A.P."/>
            <person name="Alves A."/>
        </authorList>
    </citation>
    <scope>NUCLEOTIDE SEQUENCE</scope>
    <source>
        <strain evidence="2">ATCC 34329</strain>
    </source>
</reference>
<evidence type="ECO:0000256" key="1">
    <source>
        <dbReference type="SAM" id="MobiDB-lite"/>
    </source>
</evidence>
<gene>
    <name evidence="2" type="ORF">MKZ38_004453</name>
</gene>
<feature type="compositionally biased region" description="Basic residues" evidence="1">
    <location>
        <begin position="163"/>
        <end position="173"/>
    </location>
</feature>
<keyword evidence="3" id="KW-1185">Reference proteome</keyword>
<feature type="compositionally biased region" description="Low complexity" evidence="1">
    <location>
        <begin position="434"/>
        <end position="460"/>
    </location>
</feature>
<feature type="compositionally biased region" description="Polar residues" evidence="1">
    <location>
        <begin position="398"/>
        <end position="417"/>
    </location>
</feature>